<keyword evidence="2" id="KW-1185">Reference proteome</keyword>
<reference evidence="2" key="1">
    <citation type="journal article" date="2017" name="Med. Chem. Commun.">
        <title>Nonomuraea sp. ATCC 55076 harbours the largest actinomycete chromosome to date and the kistamicin biosynthetic gene cluster.</title>
        <authorList>
            <person name="Nazari B."/>
            <person name="Forneris C.C."/>
            <person name="Gibson M.I."/>
            <person name="Moon K."/>
            <person name="Schramma K.R."/>
            <person name="Seyedsayamdost M.R."/>
        </authorList>
    </citation>
    <scope>NUCLEOTIDE SEQUENCE [LARGE SCALE GENOMIC DNA]</scope>
    <source>
        <strain evidence="2">ATCC 55076</strain>
    </source>
</reference>
<protein>
    <submittedName>
        <fullName evidence="1">Uncharacterized protein</fullName>
    </submittedName>
</protein>
<gene>
    <name evidence="1" type="ORF">BKM31_15950</name>
</gene>
<dbReference type="RefSeq" id="WP_080038931.1">
    <property type="nucleotide sequence ID" value="NZ_CP017717.1"/>
</dbReference>
<name>A0A1U9ZXS5_9ACTN</name>
<sequence length="72" mass="8043">MKALRDWRNLDGHSFDEELFAPIRPGEENGLEFVPIAGAEGVAALRRPSQPHAVLLVTALELDTLLHLLRCR</sequence>
<evidence type="ECO:0000313" key="1">
    <source>
        <dbReference type="EMBL" id="AQZ62752.1"/>
    </source>
</evidence>
<organism evidence="1 2">
    <name type="scientific">[Actinomadura] parvosata subsp. kistnae</name>
    <dbReference type="NCBI Taxonomy" id="1909395"/>
    <lineage>
        <taxon>Bacteria</taxon>
        <taxon>Bacillati</taxon>
        <taxon>Actinomycetota</taxon>
        <taxon>Actinomycetes</taxon>
        <taxon>Streptosporangiales</taxon>
        <taxon>Streptosporangiaceae</taxon>
        <taxon>Nonomuraea</taxon>
    </lineage>
</organism>
<dbReference type="KEGG" id="noa:BKM31_15950"/>
<dbReference type="Proteomes" id="UP000190797">
    <property type="component" value="Chromosome"/>
</dbReference>
<proteinExistence type="predicted"/>
<accession>A0A1U9ZXS5</accession>
<dbReference type="EMBL" id="CP017717">
    <property type="protein sequence ID" value="AQZ62752.1"/>
    <property type="molecule type" value="Genomic_DNA"/>
</dbReference>
<dbReference type="AlphaFoldDB" id="A0A1U9ZXS5"/>
<evidence type="ECO:0000313" key="2">
    <source>
        <dbReference type="Proteomes" id="UP000190797"/>
    </source>
</evidence>